<name>A0A840D0N7_9BACE</name>
<evidence type="ECO:0000313" key="4">
    <source>
        <dbReference type="EMBL" id="MBB4044379.1"/>
    </source>
</evidence>
<dbReference type="FunFam" id="2.40.30.170:FF:000016">
    <property type="entry name" value="Efflux transporter, RND family, MFP subunit"/>
    <property type="match status" value="1"/>
</dbReference>
<keyword evidence="5" id="KW-1185">Reference proteome</keyword>
<dbReference type="Pfam" id="PF25944">
    <property type="entry name" value="Beta-barrel_RND"/>
    <property type="match status" value="1"/>
</dbReference>
<dbReference type="GO" id="GO:0030313">
    <property type="term" value="C:cell envelope"/>
    <property type="evidence" value="ECO:0007669"/>
    <property type="project" value="UniProtKB-SubCell"/>
</dbReference>
<dbReference type="PROSITE" id="PS51257">
    <property type="entry name" value="PROKAR_LIPOPROTEIN"/>
    <property type="match status" value="1"/>
</dbReference>
<sequence length="368" mass="39837">MKSLIRAFVIICSFLVVSCKNNPAGEYSQAYPVLTVQSDSVRITESYSASIRGRQDIEIYPQVSGTISKLCVSEGEKVKKGKTLFVVDQVPYTAALRVAVANVHSAQAQVATAQLDYNSKKVLFREKVISEYDLSTAQNALAVAQAGLEQAKAQEINARNNLSYTEVQSPSDGIVGTLPYRAGALVGPSMQKPLTTVSDNSMMYVYFSMTENQLRALVRQYGSPDETIKQMPPVRLQLNDGTMYDADGRIESISGIINSQTGSVSIRGVFPNEKRLLFSGGIGNIILPHTEAAAVIIPQTATYEMQDKILVYKVVDGKAVATSVKVDRLNNGNDYIVRTGLQPGDTIVREGVGLLQDGMPITVQSAGL</sequence>
<organism evidence="4 5">
    <name type="scientific">Bacteroides reticulotermitis</name>
    <dbReference type="NCBI Taxonomy" id="1133319"/>
    <lineage>
        <taxon>Bacteria</taxon>
        <taxon>Pseudomonadati</taxon>
        <taxon>Bacteroidota</taxon>
        <taxon>Bacteroidia</taxon>
        <taxon>Bacteroidales</taxon>
        <taxon>Bacteroidaceae</taxon>
        <taxon>Bacteroides</taxon>
    </lineage>
</organism>
<reference evidence="4" key="1">
    <citation type="submission" date="2020-08" db="EMBL/GenBank/DDBJ databases">
        <title>Genomic Encyclopedia of Type Strains, Phase IV (KMG-IV): sequencing the most valuable type-strain genomes for metagenomic binning, comparative biology and taxonomic classification.</title>
        <authorList>
            <person name="Goeker M."/>
        </authorList>
    </citation>
    <scope>NUCLEOTIDE SEQUENCE [LARGE SCALE GENOMIC DNA]</scope>
    <source>
        <strain evidence="4">DSM 105720</strain>
    </source>
</reference>
<evidence type="ECO:0000256" key="1">
    <source>
        <dbReference type="ARBA" id="ARBA00009477"/>
    </source>
</evidence>
<dbReference type="NCBIfam" id="TIGR01730">
    <property type="entry name" value="RND_mfp"/>
    <property type="match status" value="1"/>
</dbReference>
<dbReference type="PANTHER" id="PTHR30158">
    <property type="entry name" value="ACRA/E-RELATED COMPONENT OF DRUG EFFLUX TRANSPORTER"/>
    <property type="match status" value="1"/>
</dbReference>
<dbReference type="Gene3D" id="1.10.287.470">
    <property type="entry name" value="Helix hairpin bin"/>
    <property type="match status" value="1"/>
</dbReference>
<comment type="similarity">
    <text evidence="1">Belongs to the membrane fusion protein (MFP) (TC 8.A.1) family.</text>
</comment>
<evidence type="ECO:0000259" key="2">
    <source>
        <dbReference type="Pfam" id="PF25917"/>
    </source>
</evidence>
<dbReference type="InterPro" id="IPR058626">
    <property type="entry name" value="MdtA-like_b-barrel"/>
</dbReference>
<feature type="domain" description="Multidrug resistance protein MdtA-like barrel-sandwich hybrid" evidence="2">
    <location>
        <begin position="57"/>
        <end position="197"/>
    </location>
</feature>
<dbReference type="Proteomes" id="UP000560658">
    <property type="component" value="Unassembled WGS sequence"/>
</dbReference>
<dbReference type="AlphaFoldDB" id="A0A840D0N7"/>
<dbReference type="SUPFAM" id="SSF111369">
    <property type="entry name" value="HlyD-like secretion proteins"/>
    <property type="match status" value="1"/>
</dbReference>
<dbReference type="EMBL" id="JACIER010000008">
    <property type="protein sequence ID" value="MBB4044379.1"/>
    <property type="molecule type" value="Genomic_DNA"/>
</dbReference>
<evidence type="ECO:0000259" key="3">
    <source>
        <dbReference type="Pfam" id="PF25944"/>
    </source>
</evidence>
<dbReference type="PANTHER" id="PTHR30158:SF23">
    <property type="entry name" value="MULTIDRUG RESISTANCE PROTEIN MEXA"/>
    <property type="match status" value="1"/>
</dbReference>
<dbReference type="Gene3D" id="2.40.30.170">
    <property type="match status" value="1"/>
</dbReference>
<dbReference type="Gene3D" id="2.40.50.100">
    <property type="match status" value="1"/>
</dbReference>
<proteinExistence type="inferred from homology"/>
<feature type="domain" description="Multidrug resistance protein MdtA-like beta-barrel" evidence="3">
    <location>
        <begin position="203"/>
        <end position="281"/>
    </location>
</feature>
<dbReference type="GO" id="GO:0005886">
    <property type="term" value="C:plasma membrane"/>
    <property type="evidence" value="ECO:0007669"/>
    <property type="project" value="TreeGrafter"/>
</dbReference>
<gene>
    <name evidence="4" type="ORF">GGR06_002173</name>
</gene>
<dbReference type="GO" id="GO:0022857">
    <property type="term" value="F:transmembrane transporter activity"/>
    <property type="evidence" value="ECO:0007669"/>
    <property type="project" value="InterPro"/>
</dbReference>
<protein>
    <submittedName>
        <fullName evidence="4">Membrane fusion protein (Multidrug efflux system)</fullName>
    </submittedName>
</protein>
<dbReference type="GO" id="GO:0046677">
    <property type="term" value="P:response to antibiotic"/>
    <property type="evidence" value="ECO:0007669"/>
    <property type="project" value="TreeGrafter"/>
</dbReference>
<dbReference type="InterPro" id="IPR058625">
    <property type="entry name" value="MdtA-like_BSH"/>
</dbReference>
<dbReference type="Gene3D" id="2.40.420.20">
    <property type="match status" value="1"/>
</dbReference>
<dbReference type="InterPro" id="IPR006143">
    <property type="entry name" value="RND_pump_MFP"/>
</dbReference>
<comment type="caution">
    <text evidence="4">The sequence shown here is derived from an EMBL/GenBank/DDBJ whole genome shotgun (WGS) entry which is preliminary data.</text>
</comment>
<evidence type="ECO:0000313" key="5">
    <source>
        <dbReference type="Proteomes" id="UP000560658"/>
    </source>
</evidence>
<accession>A0A840D0N7</accession>
<dbReference type="Pfam" id="PF25917">
    <property type="entry name" value="BSH_RND"/>
    <property type="match status" value="1"/>
</dbReference>
<dbReference type="RefSeq" id="WP_044164776.1">
    <property type="nucleotide sequence ID" value="NZ_JACIER010000008.1"/>
</dbReference>